<keyword evidence="8" id="KW-0175">Coiled coil</keyword>
<comment type="subcellular location">
    <subcellularLocation>
        <location evidence="1">Nucleus</location>
    </subcellularLocation>
</comment>
<dbReference type="Gene3D" id="1.20.5.170">
    <property type="match status" value="1"/>
</dbReference>
<dbReference type="STRING" id="1348612.A0A397GVV9"/>
<evidence type="ECO:0000256" key="8">
    <source>
        <dbReference type="SAM" id="Coils"/>
    </source>
</evidence>
<evidence type="ECO:0000256" key="1">
    <source>
        <dbReference type="ARBA" id="ARBA00004123"/>
    </source>
</evidence>
<dbReference type="GO" id="GO:0051301">
    <property type="term" value="P:cell division"/>
    <property type="evidence" value="ECO:0007669"/>
    <property type="project" value="UniProtKB-KW"/>
</dbReference>
<sequence>MSYSLYKRSAERQSQQFNLADEDNPFLTSTPSSANIPSIFKDCLPDCQFETSDRPFKRTKVENDFTPSRNTTNFIPELKGLQDSIFSQGSFNTTSPKLVNDLTESRLKITALEHTKNDFERKVARLETNKQNMELQIKELNLSIEKSKSDCKFFYDRELETSKKLERLESEYSLNKQNYARESSKLRNEISKLTQQLQNVQNDRKTKESEYYRTIEALNSEKQILDHKLENQNEQIQRQSEISASRQALLNQAQAQLAETQQKLQEEFNISSQLGDIPNLKKFNQEQSERIRNLEKNNLELTSELKRLRDLSPSIQILDEKVKSYEHQLSNLNSLRRQAAELEAENIMLKREKIEWTSYLDKEKDIINVNSAYNLCKELASRRIEIEMLQERGRNLEEQIKSKDIVISECESKIMQLNNRCKATEYKFFNELEASKKTKNLLQMEVEMLTRTLKSYDDEEKHLKIGNYDSQKSEHIQVLEKMLSEYKKELEVTLETVKVEKTESYNSAETGFHSAQILQRNEELQSINFTLENENANLKKEIFSLKNQISVLEQDELKIHSAELIKQNELLQETIKELKNENASLKKEVSSLDQQVVSLQQAVGRGEYNRECTKLLEMKENPSTTEYAIRRSALQALKTENQQLLERLKSHLKHDKELEEDYDENNVIPIQSFFNLEGENNQLIEQIAKKEIRITRLLEAWKAKAQEFREAIYSLLGYKLEFLENGRVRLTSMYSEQDDHSFVFTSDDDDCGTMQLIGGGNTEYIKSLDSLIKYWVVERNSIPCFLSSLTIKLFESTTFGPVGRDLDMSINSTLNLMTNDNLVPE</sequence>
<name>A0A397GVV9_9GLOM</name>
<gene>
    <name evidence="9" type="ORF">Glove_437g42</name>
</gene>
<dbReference type="GO" id="GO:0000776">
    <property type="term" value="C:kinetochore"/>
    <property type="evidence" value="ECO:0007669"/>
    <property type="project" value="TreeGrafter"/>
</dbReference>
<feature type="coiled-coil region" evidence="8">
    <location>
        <begin position="176"/>
        <end position="352"/>
    </location>
</feature>
<feature type="coiled-coil region" evidence="8">
    <location>
        <begin position="634"/>
        <end position="700"/>
    </location>
</feature>
<evidence type="ECO:0000256" key="6">
    <source>
        <dbReference type="ARBA" id="ARBA00023242"/>
    </source>
</evidence>
<dbReference type="OrthoDB" id="331602at2759"/>
<evidence type="ECO:0000256" key="5">
    <source>
        <dbReference type="ARBA" id="ARBA00022776"/>
    </source>
</evidence>
<organism evidence="9 10">
    <name type="scientific">Diversispora epigaea</name>
    <dbReference type="NCBI Taxonomy" id="1348612"/>
    <lineage>
        <taxon>Eukaryota</taxon>
        <taxon>Fungi</taxon>
        <taxon>Fungi incertae sedis</taxon>
        <taxon>Mucoromycota</taxon>
        <taxon>Glomeromycotina</taxon>
        <taxon>Glomeromycetes</taxon>
        <taxon>Diversisporales</taxon>
        <taxon>Diversisporaceae</taxon>
        <taxon>Diversispora</taxon>
    </lineage>
</organism>
<feature type="coiled-coil region" evidence="8">
    <location>
        <begin position="379"/>
        <end position="496"/>
    </location>
</feature>
<evidence type="ECO:0000256" key="4">
    <source>
        <dbReference type="ARBA" id="ARBA00022618"/>
    </source>
</evidence>
<keyword evidence="6" id="KW-0539">Nucleus</keyword>
<evidence type="ECO:0000313" key="9">
    <source>
        <dbReference type="EMBL" id="RHZ53798.1"/>
    </source>
</evidence>
<keyword evidence="7" id="KW-0131">Cell cycle</keyword>
<comment type="caution">
    <text evidence="9">The sequence shown here is derived from an EMBL/GenBank/DDBJ whole genome shotgun (WGS) entry which is preliminary data.</text>
</comment>
<keyword evidence="4" id="KW-0132">Cell division</keyword>
<feature type="coiled-coil region" evidence="8">
    <location>
        <begin position="521"/>
        <end position="602"/>
    </location>
</feature>
<evidence type="ECO:0000256" key="3">
    <source>
        <dbReference type="ARBA" id="ARBA00022019"/>
    </source>
</evidence>
<dbReference type="Pfam" id="PF05557">
    <property type="entry name" value="MAD"/>
    <property type="match status" value="1"/>
</dbReference>
<dbReference type="Proteomes" id="UP000266861">
    <property type="component" value="Unassembled WGS sequence"/>
</dbReference>
<dbReference type="Gene3D" id="3.30.457.60">
    <property type="match status" value="1"/>
</dbReference>
<keyword evidence="10" id="KW-1185">Reference proteome</keyword>
<proteinExistence type="inferred from homology"/>
<dbReference type="GO" id="GO:0007094">
    <property type="term" value="P:mitotic spindle assembly checkpoint signaling"/>
    <property type="evidence" value="ECO:0007669"/>
    <property type="project" value="InterPro"/>
</dbReference>
<accession>A0A397GVV9</accession>
<evidence type="ECO:0000256" key="2">
    <source>
        <dbReference type="ARBA" id="ARBA00008029"/>
    </source>
</evidence>
<reference evidence="9 10" key="1">
    <citation type="submission" date="2018-08" db="EMBL/GenBank/DDBJ databases">
        <title>Genome and evolution of the arbuscular mycorrhizal fungus Diversispora epigaea (formerly Glomus versiforme) and its bacterial endosymbionts.</title>
        <authorList>
            <person name="Sun X."/>
            <person name="Fei Z."/>
            <person name="Harrison M."/>
        </authorList>
    </citation>
    <scope>NUCLEOTIDE SEQUENCE [LARGE SCALE GENOMIC DNA]</scope>
    <source>
        <strain evidence="9 10">IT104</strain>
    </source>
</reference>
<dbReference type="EMBL" id="PQFF01000385">
    <property type="protein sequence ID" value="RHZ53798.1"/>
    <property type="molecule type" value="Genomic_DNA"/>
</dbReference>
<dbReference type="GO" id="GO:0072686">
    <property type="term" value="C:mitotic spindle"/>
    <property type="evidence" value="ECO:0007669"/>
    <property type="project" value="TreeGrafter"/>
</dbReference>
<comment type="similarity">
    <text evidence="2">Belongs to the MAD1 family.</text>
</comment>
<dbReference type="SUPFAM" id="SSF75704">
    <property type="entry name" value="Mitotic arrest deficient-like 1, Mad1"/>
    <property type="match status" value="1"/>
</dbReference>
<protein>
    <recommendedName>
        <fullName evidence="3">Spindle assembly checkpoint component MAD1</fullName>
    </recommendedName>
</protein>
<dbReference type="PANTHER" id="PTHR23168">
    <property type="entry name" value="MITOTIC SPINDLE ASSEMBLY CHECKPOINT PROTEIN MAD1 MITOTIC ARREST DEFICIENT-LIKE PROTEIN 1"/>
    <property type="match status" value="1"/>
</dbReference>
<dbReference type="GO" id="GO:0005635">
    <property type="term" value="C:nuclear envelope"/>
    <property type="evidence" value="ECO:0007669"/>
    <property type="project" value="TreeGrafter"/>
</dbReference>
<keyword evidence="5" id="KW-0498">Mitosis</keyword>
<evidence type="ECO:0000256" key="7">
    <source>
        <dbReference type="ARBA" id="ARBA00023306"/>
    </source>
</evidence>
<dbReference type="GO" id="GO:0051315">
    <property type="term" value="P:attachment of mitotic spindle microtubules to kinetochore"/>
    <property type="evidence" value="ECO:0007669"/>
    <property type="project" value="TreeGrafter"/>
</dbReference>
<evidence type="ECO:0000313" key="10">
    <source>
        <dbReference type="Proteomes" id="UP000266861"/>
    </source>
</evidence>
<feature type="coiled-coil region" evidence="8">
    <location>
        <begin position="109"/>
        <end position="150"/>
    </location>
</feature>
<dbReference type="PANTHER" id="PTHR23168:SF0">
    <property type="entry name" value="MITOTIC SPINDLE ASSEMBLY CHECKPOINT PROTEIN MAD1"/>
    <property type="match status" value="1"/>
</dbReference>
<dbReference type="Gene3D" id="6.10.250.90">
    <property type="match status" value="1"/>
</dbReference>
<dbReference type="InterPro" id="IPR008672">
    <property type="entry name" value="Mad1"/>
</dbReference>
<dbReference type="AlphaFoldDB" id="A0A397GVV9"/>